<organism evidence="3 4">
    <name type="scientific">Aspergillus saccharolyticus JOP 1030-1</name>
    <dbReference type="NCBI Taxonomy" id="1450539"/>
    <lineage>
        <taxon>Eukaryota</taxon>
        <taxon>Fungi</taxon>
        <taxon>Dikarya</taxon>
        <taxon>Ascomycota</taxon>
        <taxon>Pezizomycotina</taxon>
        <taxon>Eurotiomycetes</taxon>
        <taxon>Eurotiomycetidae</taxon>
        <taxon>Eurotiales</taxon>
        <taxon>Aspergillaceae</taxon>
        <taxon>Aspergillus</taxon>
        <taxon>Aspergillus subgen. Circumdati</taxon>
    </lineage>
</organism>
<name>A0A318Z5G8_9EURO</name>
<dbReference type="Proteomes" id="UP000248349">
    <property type="component" value="Unassembled WGS sequence"/>
</dbReference>
<keyword evidence="1" id="KW-0812">Transmembrane</keyword>
<keyword evidence="2" id="KW-0732">Signal</keyword>
<keyword evidence="1" id="KW-1133">Transmembrane helix</keyword>
<protein>
    <submittedName>
        <fullName evidence="3">Uncharacterized protein</fullName>
    </submittedName>
</protein>
<evidence type="ECO:0000256" key="2">
    <source>
        <dbReference type="SAM" id="SignalP"/>
    </source>
</evidence>
<evidence type="ECO:0000256" key="1">
    <source>
        <dbReference type="SAM" id="Phobius"/>
    </source>
</evidence>
<gene>
    <name evidence="3" type="ORF">BP01DRAFT_134162</name>
</gene>
<keyword evidence="1" id="KW-0472">Membrane</keyword>
<feature type="signal peptide" evidence="2">
    <location>
        <begin position="1"/>
        <end position="27"/>
    </location>
</feature>
<keyword evidence="4" id="KW-1185">Reference proteome</keyword>
<evidence type="ECO:0000313" key="4">
    <source>
        <dbReference type="Proteomes" id="UP000248349"/>
    </source>
</evidence>
<sequence>MKRRADARILLRKHLLIIAFMVTMQSADDSEALFGSRYNVLNIKHVIWFCSTVDARYNEPRRSEFLNRVKLPALEFSAYMQDSSFLPYNIICLIKPSLYTKFVISRNHMVRAKKVMRRGQEGTGTVFALFGYFVLYEPPISIWFAPHRILVI</sequence>
<evidence type="ECO:0000313" key="3">
    <source>
        <dbReference type="EMBL" id="PYH42561.1"/>
    </source>
</evidence>
<proteinExistence type="predicted"/>
<reference evidence="3 4" key="1">
    <citation type="submission" date="2016-12" db="EMBL/GenBank/DDBJ databases">
        <title>The genomes of Aspergillus section Nigri reveals drivers in fungal speciation.</title>
        <authorList>
            <consortium name="DOE Joint Genome Institute"/>
            <person name="Vesth T.C."/>
            <person name="Nybo J."/>
            <person name="Theobald S."/>
            <person name="Brandl J."/>
            <person name="Frisvad J.C."/>
            <person name="Nielsen K.F."/>
            <person name="Lyhne E.K."/>
            <person name="Kogle M.E."/>
            <person name="Kuo A."/>
            <person name="Riley R."/>
            <person name="Clum A."/>
            <person name="Nolan M."/>
            <person name="Lipzen A."/>
            <person name="Salamov A."/>
            <person name="Henrissat B."/>
            <person name="Wiebenga A."/>
            <person name="De Vries R.P."/>
            <person name="Grigoriev I.V."/>
            <person name="Mortensen U.H."/>
            <person name="Andersen M.R."/>
            <person name="Baker S.E."/>
        </authorList>
    </citation>
    <scope>NUCLEOTIDE SEQUENCE [LARGE SCALE GENOMIC DNA]</scope>
    <source>
        <strain evidence="3 4">JOP 1030-1</strain>
    </source>
</reference>
<feature type="chain" id="PRO_5016274249" evidence="2">
    <location>
        <begin position="28"/>
        <end position="152"/>
    </location>
</feature>
<dbReference type="EMBL" id="KZ821251">
    <property type="protein sequence ID" value="PYH42561.1"/>
    <property type="molecule type" value="Genomic_DNA"/>
</dbReference>
<dbReference type="GeneID" id="37071726"/>
<dbReference type="RefSeq" id="XP_025428543.1">
    <property type="nucleotide sequence ID" value="XM_025570498.1"/>
</dbReference>
<dbReference type="AlphaFoldDB" id="A0A318Z5G8"/>
<feature type="transmembrane region" description="Helical" evidence="1">
    <location>
        <begin position="125"/>
        <end position="145"/>
    </location>
</feature>
<accession>A0A318Z5G8</accession>